<keyword evidence="2" id="KW-1185">Reference proteome</keyword>
<evidence type="ECO:0000256" key="1">
    <source>
        <dbReference type="SAM" id="MobiDB-lite"/>
    </source>
</evidence>
<reference evidence="3" key="1">
    <citation type="submission" date="2016-11" db="UniProtKB">
        <authorList>
            <consortium name="WormBaseParasite"/>
        </authorList>
    </citation>
    <scope>IDENTIFICATION</scope>
</reference>
<feature type="region of interest" description="Disordered" evidence="1">
    <location>
        <begin position="90"/>
        <end position="132"/>
    </location>
</feature>
<accession>A0A1I7Z1V3</accession>
<protein>
    <submittedName>
        <fullName evidence="3">Secreted protein</fullName>
    </submittedName>
</protein>
<dbReference type="WBParaSite" id="L893_g22070.t1">
    <property type="protein sequence ID" value="L893_g22070.t1"/>
    <property type="gene ID" value="L893_g22070"/>
</dbReference>
<feature type="compositionally biased region" description="Basic and acidic residues" evidence="1">
    <location>
        <begin position="90"/>
        <end position="106"/>
    </location>
</feature>
<feature type="compositionally biased region" description="Polar residues" evidence="1">
    <location>
        <begin position="107"/>
        <end position="123"/>
    </location>
</feature>
<name>A0A1I7Z1V3_9BILA</name>
<evidence type="ECO:0000313" key="2">
    <source>
        <dbReference type="Proteomes" id="UP000095287"/>
    </source>
</evidence>
<dbReference type="Proteomes" id="UP000095287">
    <property type="component" value="Unplaced"/>
</dbReference>
<dbReference type="AlphaFoldDB" id="A0A1I7Z1V3"/>
<sequence>MNTARMIVSTTLSQTPQLLRLYFIASLTHRAASSHSTPSSYGKQSSRVEPIVDAALAYPCVVHSTALFTGRARHNITLLATSLLQKRNLKSEPLWKERTDNRKGATDRSSSPEVPSQKWTTTRMKGLRNGRS</sequence>
<evidence type="ECO:0000313" key="3">
    <source>
        <dbReference type="WBParaSite" id="L893_g22070.t1"/>
    </source>
</evidence>
<organism evidence="2 3">
    <name type="scientific">Steinernema glaseri</name>
    <dbReference type="NCBI Taxonomy" id="37863"/>
    <lineage>
        <taxon>Eukaryota</taxon>
        <taxon>Metazoa</taxon>
        <taxon>Ecdysozoa</taxon>
        <taxon>Nematoda</taxon>
        <taxon>Chromadorea</taxon>
        <taxon>Rhabditida</taxon>
        <taxon>Tylenchina</taxon>
        <taxon>Panagrolaimomorpha</taxon>
        <taxon>Strongyloidoidea</taxon>
        <taxon>Steinernematidae</taxon>
        <taxon>Steinernema</taxon>
    </lineage>
</organism>
<proteinExistence type="predicted"/>